<dbReference type="Proteomes" id="UP000323717">
    <property type="component" value="Unassembled WGS sequence"/>
</dbReference>
<gene>
    <name evidence="2" type="ORF">F3D71_17105</name>
</gene>
<comment type="caution">
    <text evidence="2">The sequence shown here is derived from an EMBL/GenBank/DDBJ whole genome shotgun (WGS) entry which is preliminary data.</text>
</comment>
<name>A0A5M5C173_BACOV</name>
<dbReference type="Pfam" id="PF16141">
    <property type="entry name" value="GH18_BT1044-like"/>
    <property type="match status" value="1"/>
</dbReference>
<dbReference type="InterPro" id="IPR032320">
    <property type="entry name" value="GH18_BT1044-like"/>
</dbReference>
<dbReference type="EMBL" id="VWLE01000264">
    <property type="protein sequence ID" value="KAA3948000.1"/>
    <property type="molecule type" value="Genomic_DNA"/>
</dbReference>
<dbReference type="AlphaFoldDB" id="A0A5M5C173"/>
<protein>
    <recommendedName>
        <fullName evidence="4">Glycoside hydrolase Family 18, chitinase_18</fullName>
    </recommendedName>
</protein>
<dbReference type="PROSITE" id="PS51257">
    <property type="entry name" value="PROKAR_LIPOPROTEIN"/>
    <property type="match status" value="1"/>
</dbReference>
<organism evidence="2 3">
    <name type="scientific">Bacteroides ovatus</name>
    <dbReference type="NCBI Taxonomy" id="28116"/>
    <lineage>
        <taxon>Bacteria</taxon>
        <taxon>Pseudomonadati</taxon>
        <taxon>Bacteroidota</taxon>
        <taxon>Bacteroidia</taxon>
        <taxon>Bacteroidales</taxon>
        <taxon>Bacteroidaceae</taxon>
        <taxon>Bacteroides</taxon>
    </lineage>
</organism>
<feature type="chain" id="PRO_5024468194" description="Glycoside hydrolase Family 18, chitinase_18" evidence="1">
    <location>
        <begin position="23"/>
        <end position="350"/>
    </location>
</feature>
<feature type="signal peptide" evidence="1">
    <location>
        <begin position="1"/>
        <end position="22"/>
    </location>
</feature>
<dbReference type="RefSeq" id="WP_008776771.1">
    <property type="nucleotide sequence ID" value="NZ_JADNAE010000023.1"/>
</dbReference>
<accession>A0A5M5C173</accession>
<reference evidence="2 3" key="1">
    <citation type="journal article" date="2019" name="Nat. Med.">
        <title>A library of human gut bacterial isolates paired with longitudinal multiomics data enables mechanistic microbiome research.</title>
        <authorList>
            <person name="Poyet M."/>
            <person name="Groussin M."/>
            <person name="Gibbons S.M."/>
            <person name="Avila-Pacheco J."/>
            <person name="Jiang X."/>
            <person name="Kearney S.M."/>
            <person name="Perrotta A.R."/>
            <person name="Berdy B."/>
            <person name="Zhao S."/>
            <person name="Lieberman T.D."/>
            <person name="Swanson P.K."/>
            <person name="Smith M."/>
            <person name="Roesemann S."/>
            <person name="Alexander J.E."/>
            <person name="Rich S.A."/>
            <person name="Livny J."/>
            <person name="Vlamakis H."/>
            <person name="Clish C."/>
            <person name="Bullock K."/>
            <person name="Deik A."/>
            <person name="Scott J."/>
            <person name="Pierce K.A."/>
            <person name="Xavier R.J."/>
            <person name="Alm E.J."/>
        </authorList>
    </citation>
    <scope>NUCLEOTIDE SEQUENCE [LARGE SCALE GENOMIC DNA]</scope>
    <source>
        <strain evidence="2 3">BIOML-A163</strain>
    </source>
</reference>
<evidence type="ECO:0008006" key="4">
    <source>
        <dbReference type="Google" id="ProtNLM"/>
    </source>
</evidence>
<evidence type="ECO:0000313" key="2">
    <source>
        <dbReference type="EMBL" id="KAA3948000.1"/>
    </source>
</evidence>
<evidence type="ECO:0000313" key="3">
    <source>
        <dbReference type="Proteomes" id="UP000323717"/>
    </source>
</evidence>
<sequence length="350" mass="39626">MILHLRKITIGALFTLALLATACSDWTDPKSLDIHYPSFEEMNPELYRQYMEDLRNYKAREHKVVIITINNSTSTPMKQNEHLTAYPDSVDYICLANPGDLHPALVEEFTSVREKGTRVVYNIDYEALETLWSQKIETEGAAADEDKFLLFIKEQTQAMLGLCDKFTYDGIVVSYLGNDISSASAEEKAVYEVRQRTFLSLVQEWKKNHKDNVLFFQGNPQNLSDKDLLSECIYIIVPQYDAVMAAELGRAIVQSSVEGVPTDRFIIGVTIPSISDPDSDAGYFSDYEDEEKKVRLTAVKGAAQWVLVLDKKYTKVGISIVNAQDDYFNSSFIYKNIRGAIGIMNYAPQK</sequence>
<proteinExistence type="predicted"/>
<evidence type="ECO:0000256" key="1">
    <source>
        <dbReference type="SAM" id="SignalP"/>
    </source>
</evidence>
<keyword evidence="1" id="KW-0732">Signal</keyword>